<protein>
    <submittedName>
        <fullName evidence="2">DUF6207 family protein</fullName>
    </submittedName>
</protein>
<dbReference type="Pfam" id="PF19711">
    <property type="entry name" value="DUF6207"/>
    <property type="match status" value="1"/>
</dbReference>
<proteinExistence type="predicted"/>
<comment type="caution">
    <text evidence="2">The sequence shown here is derived from an EMBL/GenBank/DDBJ whole genome shotgun (WGS) entry which is preliminary data.</text>
</comment>
<evidence type="ECO:0000313" key="2">
    <source>
        <dbReference type="EMBL" id="MFC5220461.1"/>
    </source>
</evidence>
<dbReference type="RefSeq" id="WP_380865249.1">
    <property type="nucleotide sequence ID" value="NZ_JBHSKM010000049.1"/>
</dbReference>
<keyword evidence="3" id="KW-1185">Reference proteome</keyword>
<evidence type="ECO:0000313" key="3">
    <source>
        <dbReference type="Proteomes" id="UP001596263"/>
    </source>
</evidence>
<organism evidence="2 3">
    <name type="scientific">Streptomyces coerulescens</name>
    <dbReference type="NCBI Taxonomy" id="29304"/>
    <lineage>
        <taxon>Bacteria</taxon>
        <taxon>Bacillati</taxon>
        <taxon>Actinomycetota</taxon>
        <taxon>Actinomycetes</taxon>
        <taxon>Kitasatosporales</taxon>
        <taxon>Streptomycetaceae</taxon>
        <taxon>Streptomyces</taxon>
    </lineage>
</organism>
<name>A0ABW0D041_STRCD</name>
<dbReference type="Proteomes" id="UP001596263">
    <property type="component" value="Unassembled WGS sequence"/>
</dbReference>
<sequence>MGGVGCRGGWPINEAHVAEPGPAVVEVTAADDATRSPFRSCSPDGGSSRRQGPTPRRR</sequence>
<dbReference type="InterPro" id="IPR045775">
    <property type="entry name" value="DUF6207"/>
</dbReference>
<gene>
    <name evidence="2" type="ORF">ACFPQ9_42310</name>
</gene>
<dbReference type="EMBL" id="JBHSKM010000049">
    <property type="protein sequence ID" value="MFC5220461.1"/>
    <property type="molecule type" value="Genomic_DNA"/>
</dbReference>
<evidence type="ECO:0000256" key="1">
    <source>
        <dbReference type="SAM" id="MobiDB-lite"/>
    </source>
</evidence>
<feature type="region of interest" description="Disordered" evidence="1">
    <location>
        <begin position="33"/>
        <end position="58"/>
    </location>
</feature>
<accession>A0ABW0D041</accession>
<reference evidence="3" key="1">
    <citation type="journal article" date="2019" name="Int. J. Syst. Evol. Microbiol.">
        <title>The Global Catalogue of Microorganisms (GCM) 10K type strain sequencing project: providing services to taxonomists for standard genome sequencing and annotation.</title>
        <authorList>
            <consortium name="The Broad Institute Genomics Platform"/>
            <consortium name="The Broad Institute Genome Sequencing Center for Infectious Disease"/>
            <person name="Wu L."/>
            <person name="Ma J."/>
        </authorList>
    </citation>
    <scope>NUCLEOTIDE SEQUENCE [LARGE SCALE GENOMIC DNA]</scope>
    <source>
        <strain evidence="3">KCTC 42586</strain>
    </source>
</reference>